<evidence type="ECO:0000256" key="5">
    <source>
        <dbReference type="ARBA" id="ARBA00023163"/>
    </source>
</evidence>
<dbReference type="GO" id="GO:0005634">
    <property type="term" value="C:nucleus"/>
    <property type="evidence" value="ECO:0007669"/>
    <property type="project" value="UniProtKB-SubCell"/>
</dbReference>
<dbReference type="PRINTS" id="PR00367">
    <property type="entry name" value="ETHRSPELEMNT"/>
</dbReference>
<dbReference type="OrthoDB" id="1931494at2759"/>
<dbReference type="Proteomes" id="UP000428333">
    <property type="component" value="Linkage Group LG08"/>
</dbReference>
<dbReference type="SUPFAM" id="SSF54171">
    <property type="entry name" value="DNA-binding domain"/>
    <property type="match status" value="1"/>
</dbReference>
<keyword evidence="2" id="KW-0936">Ethylene signaling pathway</keyword>
<dbReference type="PROSITE" id="PS51032">
    <property type="entry name" value="AP2_ERF"/>
    <property type="match status" value="1"/>
</dbReference>
<evidence type="ECO:0000256" key="4">
    <source>
        <dbReference type="ARBA" id="ARBA00023125"/>
    </source>
</evidence>
<dbReference type="Gene3D" id="3.30.730.10">
    <property type="entry name" value="AP2/ERF domain"/>
    <property type="match status" value="1"/>
</dbReference>
<sequence length="111" mass="11711">MSASREGHYRGVRERPCGRYATEIRDRWKKTRVWLGTFDTPDGAARSLPGAKAKTNFIHSSSVSAVLAAATAAGGDDLGAAEGGAPRVSEQGKQRRGPSVGFLLPAAWLGT</sequence>
<feature type="domain" description="AP2/ERF" evidence="8">
    <location>
        <begin position="8"/>
        <end position="66"/>
    </location>
</feature>
<comment type="subcellular location">
    <subcellularLocation>
        <location evidence="1">Nucleus</location>
    </subcellularLocation>
</comment>
<evidence type="ECO:0000256" key="1">
    <source>
        <dbReference type="ARBA" id="ARBA00004123"/>
    </source>
</evidence>
<organism evidence="9 10">
    <name type="scientific">Rhododendron williamsianum</name>
    <dbReference type="NCBI Taxonomy" id="262921"/>
    <lineage>
        <taxon>Eukaryota</taxon>
        <taxon>Viridiplantae</taxon>
        <taxon>Streptophyta</taxon>
        <taxon>Embryophyta</taxon>
        <taxon>Tracheophyta</taxon>
        <taxon>Spermatophyta</taxon>
        <taxon>Magnoliopsida</taxon>
        <taxon>eudicotyledons</taxon>
        <taxon>Gunneridae</taxon>
        <taxon>Pentapetalae</taxon>
        <taxon>asterids</taxon>
        <taxon>Ericales</taxon>
        <taxon>Ericaceae</taxon>
        <taxon>Ericoideae</taxon>
        <taxon>Rhodoreae</taxon>
        <taxon>Rhododendron</taxon>
    </lineage>
</organism>
<reference evidence="9 10" key="1">
    <citation type="journal article" date="2019" name="Genome Biol. Evol.">
        <title>The Rhododendron genome and chromosomal organization provide insight into shared whole-genome duplications across the heath family (Ericaceae).</title>
        <authorList>
            <person name="Soza V.L."/>
            <person name="Lindsley D."/>
            <person name="Waalkes A."/>
            <person name="Ramage E."/>
            <person name="Patwardhan R.P."/>
            <person name="Burton J.N."/>
            <person name="Adey A."/>
            <person name="Kumar A."/>
            <person name="Qiu R."/>
            <person name="Shendure J."/>
            <person name="Hall B."/>
        </authorList>
    </citation>
    <scope>NUCLEOTIDE SEQUENCE [LARGE SCALE GENOMIC DNA]</scope>
    <source>
        <strain evidence="9">RSF 1966-606</strain>
    </source>
</reference>
<keyword evidence="5" id="KW-0804">Transcription</keyword>
<keyword evidence="3" id="KW-0805">Transcription regulation</keyword>
<dbReference type="CDD" id="cd00018">
    <property type="entry name" value="AP2"/>
    <property type="match status" value="1"/>
</dbReference>
<evidence type="ECO:0000259" key="8">
    <source>
        <dbReference type="PROSITE" id="PS51032"/>
    </source>
</evidence>
<dbReference type="InterPro" id="IPR001471">
    <property type="entry name" value="AP2/ERF_dom"/>
</dbReference>
<keyword evidence="4" id="KW-0238">DNA-binding</keyword>
<dbReference type="InterPro" id="IPR016177">
    <property type="entry name" value="DNA-bd_dom_sf"/>
</dbReference>
<protein>
    <recommendedName>
        <fullName evidence="8">AP2/ERF domain-containing protein</fullName>
    </recommendedName>
</protein>
<dbReference type="EMBL" id="QEFC01002142">
    <property type="protein sequence ID" value="KAE9454165.1"/>
    <property type="molecule type" value="Genomic_DNA"/>
</dbReference>
<feature type="compositionally biased region" description="Low complexity" evidence="7">
    <location>
        <begin position="76"/>
        <end position="85"/>
    </location>
</feature>
<evidence type="ECO:0000313" key="9">
    <source>
        <dbReference type="EMBL" id="KAE9454165.1"/>
    </source>
</evidence>
<proteinExistence type="predicted"/>
<name>A0A6A4L956_9ERIC</name>
<evidence type="ECO:0000256" key="2">
    <source>
        <dbReference type="ARBA" id="ARBA00022745"/>
    </source>
</evidence>
<dbReference type="GO" id="GO:0009873">
    <property type="term" value="P:ethylene-activated signaling pathway"/>
    <property type="evidence" value="ECO:0007669"/>
    <property type="project" value="UniProtKB-KW"/>
</dbReference>
<dbReference type="GO" id="GO:0003700">
    <property type="term" value="F:DNA-binding transcription factor activity"/>
    <property type="evidence" value="ECO:0007669"/>
    <property type="project" value="InterPro"/>
</dbReference>
<dbReference type="SMART" id="SM00380">
    <property type="entry name" value="AP2"/>
    <property type="match status" value="1"/>
</dbReference>
<comment type="caution">
    <text evidence="9">The sequence shown here is derived from an EMBL/GenBank/DDBJ whole genome shotgun (WGS) entry which is preliminary data.</text>
</comment>
<evidence type="ECO:0000313" key="10">
    <source>
        <dbReference type="Proteomes" id="UP000428333"/>
    </source>
</evidence>
<feature type="region of interest" description="Disordered" evidence="7">
    <location>
        <begin position="76"/>
        <end position="98"/>
    </location>
</feature>
<dbReference type="InterPro" id="IPR036955">
    <property type="entry name" value="AP2/ERF_dom_sf"/>
</dbReference>
<evidence type="ECO:0000256" key="7">
    <source>
        <dbReference type="SAM" id="MobiDB-lite"/>
    </source>
</evidence>
<dbReference type="AlphaFoldDB" id="A0A6A4L956"/>
<dbReference type="PANTHER" id="PTHR31677:SF202">
    <property type="entry name" value="ETHYLENE-RESPONSIVE TRANSCRIPTION FACTOR 12"/>
    <property type="match status" value="1"/>
</dbReference>
<keyword evidence="6" id="KW-0539">Nucleus</keyword>
<evidence type="ECO:0000256" key="6">
    <source>
        <dbReference type="ARBA" id="ARBA00023242"/>
    </source>
</evidence>
<gene>
    <name evidence="9" type="ORF">C3L33_13928</name>
</gene>
<dbReference type="PANTHER" id="PTHR31677">
    <property type="entry name" value="AP2 DOMAIN CLASS TRANSCRIPTION FACTOR"/>
    <property type="match status" value="1"/>
</dbReference>
<keyword evidence="10" id="KW-1185">Reference proteome</keyword>
<evidence type="ECO:0000256" key="3">
    <source>
        <dbReference type="ARBA" id="ARBA00023015"/>
    </source>
</evidence>
<accession>A0A6A4L956</accession>
<feature type="non-terminal residue" evidence="9">
    <location>
        <position position="1"/>
    </location>
</feature>
<dbReference type="GO" id="GO:0003677">
    <property type="term" value="F:DNA binding"/>
    <property type="evidence" value="ECO:0007669"/>
    <property type="project" value="UniProtKB-KW"/>
</dbReference>